<organism evidence="2 3">
    <name type="scientific">Haematospirillum jordaniae</name>
    <dbReference type="NCBI Taxonomy" id="1549855"/>
    <lineage>
        <taxon>Bacteria</taxon>
        <taxon>Pseudomonadati</taxon>
        <taxon>Pseudomonadota</taxon>
        <taxon>Alphaproteobacteria</taxon>
        <taxon>Rhodospirillales</taxon>
        <taxon>Novispirillaceae</taxon>
        <taxon>Haematospirillum</taxon>
    </lineage>
</organism>
<dbReference type="EMBL" id="CP014525">
    <property type="protein sequence ID" value="AMW34386.1"/>
    <property type="molecule type" value="Genomic_DNA"/>
</dbReference>
<dbReference type="NCBIfam" id="TIGR01849">
    <property type="entry name" value="PHB_depoly_PhaZ"/>
    <property type="match status" value="1"/>
</dbReference>
<dbReference type="PANTHER" id="PTHR36837:SF4">
    <property type="entry name" value="BLR0908 PROTEIN"/>
    <property type="match status" value="1"/>
</dbReference>
<dbReference type="KEGG" id="hjo:AY555_03375"/>
<dbReference type="OrthoDB" id="9774318at2"/>
<dbReference type="InterPro" id="IPR051321">
    <property type="entry name" value="PHA/PHB_synthase"/>
</dbReference>
<dbReference type="InterPro" id="IPR010915">
    <property type="entry name" value="PHB_depoly_PhaZ"/>
</dbReference>
<dbReference type="GeneID" id="53316190"/>
<dbReference type="Proteomes" id="UP000076066">
    <property type="component" value="Chromosome"/>
</dbReference>
<dbReference type="AlphaFoldDB" id="A0A143DCJ0"/>
<dbReference type="PANTHER" id="PTHR36837">
    <property type="entry name" value="POLY(3-HYDROXYALKANOATE) POLYMERASE SUBUNIT PHAC"/>
    <property type="match status" value="1"/>
</dbReference>
<evidence type="ECO:0000313" key="2">
    <source>
        <dbReference type="EMBL" id="AMW34386.1"/>
    </source>
</evidence>
<evidence type="ECO:0000259" key="1">
    <source>
        <dbReference type="Pfam" id="PF06850"/>
    </source>
</evidence>
<keyword evidence="3" id="KW-1185">Reference proteome</keyword>
<protein>
    <submittedName>
        <fullName evidence="2">Esterase</fullName>
    </submittedName>
</protein>
<name>A0A143DCJ0_9PROT</name>
<dbReference type="Pfam" id="PF06850">
    <property type="entry name" value="PHB_depo_C"/>
    <property type="match status" value="1"/>
</dbReference>
<evidence type="ECO:0000313" key="3">
    <source>
        <dbReference type="Proteomes" id="UP000076066"/>
    </source>
</evidence>
<feature type="domain" description="PHB de-polymerase C-terminal" evidence="1">
    <location>
        <begin position="206"/>
        <end position="405"/>
    </location>
</feature>
<sequence length="417" mass="47221">MPLYQIHEMQHAALAPMRMVAQAVHVLFSNPLLPFSYTHAAKSLVAGADLFERMTRQYLKPEFGLLTTHTDCAGTVAVHEEVVMRLPFCDLLHFARDCARKDDPKVLIIAPMSGHYATLLRGTVEAMLPDHDIYITDWINARDIPLSEGPFTLSDYVSYLRRFLAYLGPGVHTMGVCQPSVPMLAVVSLMAEDNDPNRPLSMVMMGGPIDTRCNPTEVNQFALTREISWFETKVVHAVPAGYPGRGRLVYPGFLQLSGFLSMNLERHADAHATYFGHLIRGDGDSAEKHREFYDEYLSVMDLPAEFYLETIREVFQKHSLPQGQMIIAGRPVRPEAITDVALMTVEGEKDDITGAGQTKAAHDLCCNIPERLHLHHYALKVGHYGIFNGRRWREEILPHVREFFRFAEKEQTHRRVL</sequence>
<dbReference type="STRING" id="1549855.AY555_03375"/>
<dbReference type="InterPro" id="IPR009656">
    <property type="entry name" value="PHB_depo_C"/>
</dbReference>
<dbReference type="SUPFAM" id="SSF53474">
    <property type="entry name" value="alpha/beta-Hydrolases"/>
    <property type="match status" value="1"/>
</dbReference>
<dbReference type="InterPro" id="IPR029058">
    <property type="entry name" value="AB_hydrolase_fold"/>
</dbReference>
<dbReference type="RefSeq" id="WP_066133457.1">
    <property type="nucleotide sequence ID" value="NZ_CP014525.1"/>
</dbReference>
<accession>A0A143DCJ0</accession>
<proteinExistence type="predicted"/>
<gene>
    <name evidence="2" type="ORF">AY555_03375</name>
</gene>
<reference evidence="2 3" key="1">
    <citation type="submission" date="2016-02" db="EMBL/GenBank/DDBJ databases">
        <title>Complete Genome of H5569, the type strain of the newly described species Haematospirillium jordaniae.</title>
        <authorList>
            <person name="Nicholson A.C."/>
            <person name="Humrighouse B.W."/>
            <person name="Loparov V."/>
            <person name="McQuiston J.R."/>
        </authorList>
    </citation>
    <scope>NUCLEOTIDE SEQUENCE [LARGE SCALE GENOMIC DNA]</scope>
    <source>
        <strain evidence="2 3">H5569</strain>
    </source>
</reference>
<dbReference type="PIRSF" id="PIRSF020818">
    <property type="entry name" value="PHB_depoly_PhaZ"/>
    <property type="match status" value="1"/>
</dbReference>